<feature type="chain" id="PRO_5046774497" description="histidine kinase" evidence="7">
    <location>
        <begin position="24"/>
        <end position="1064"/>
    </location>
</feature>
<proteinExistence type="predicted"/>
<dbReference type="SMART" id="SM00388">
    <property type="entry name" value="HisKA"/>
    <property type="match status" value="1"/>
</dbReference>
<dbReference type="Pfam" id="PF00512">
    <property type="entry name" value="HisKA"/>
    <property type="match status" value="1"/>
</dbReference>
<comment type="caution">
    <text evidence="10">The sequence shown here is derived from an EMBL/GenBank/DDBJ whole genome shotgun (WGS) entry which is preliminary data.</text>
</comment>
<evidence type="ECO:0000256" key="2">
    <source>
        <dbReference type="ARBA" id="ARBA00012438"/>
    </source>
</evidence>
<keyword evidence="5" id="KW-0418">Kinase</keyword>
<dbReference type="InterPro" id="IPR003661">
    <property type="entry name" value="HisK_dim/P_dom"/>
</dbReference>
<dbReference type="Proteomes" id="UP001500279">
    <property type="component" value="Unassembled WGS sequence"/>
</dbReference>
<feature type="domain" description="Histidine kinase" evidence="8">
    <location>
        <begin position="710"/>
        <end position="929"/>
    </location>
</feature>
<dbReference type="SUPFAM" id="SSF47384">
    <property type="entry name" value="Homodimeric domain of signal transducing histidine kinase"/>
    <property type="match status" value="1"/>
</dbReference>
<name>A0ABP3VRQ0_9BURK</name>
<evidence type="ECO:0000259" key="9">
    <source>
        <dbReference type="PROSITE" id="PS50110"/>
    </source>
</evidence>
<dbReference type="InterPro" id="IPR036097">
    <property type="entry name" value="HisK_dim/P_sf"/>
</dbReference>
<protein>
    <recommendedName>
        <fullName evidence="2">histidine kinase</fullName>
        <ecNumber evidence="2">2.7.13.3</ecNumber>
    </recommendedName>
</protein>
<dbReference type="SUPFAM" id="SSF55874">
    <property type="entry name" value="ATPase domain of HSP90 chaperone/DNA topoisomerase II/histidine kinase"/>
    <property type="match status" value="1"/>
</dbReference>
<dbReference type="PRINTS" id="PR00344">
    <property type="entry name" value="BCTRLSENSOR"/>
</dbReference>
<comment type="catalytic activity">
    <reaction evidence="1">
        <text>ATP + protein L-histidine = ADP + protein N-phospho-L-histidine.</text>
        <dbReference type="EC" id="2.7.13.3"/>
    </reaction>
</comment>
<dbReference type="InterPro" id="IPR003594">
    <property type="entry name" value="HATPase_dom"/>
</dbReference>
<dbReference type="CDD" id="cd01007">
    <property type="entry name" value="PBP2_BvgS_HisK_like"/>
    <property type="match status" value="1"/>
</dbReference>
<evidence type="ECO:0000256" key="7">
    <source>
        <dbReference type="SAM" id="SignalP"/>
    </source>
</evidence>
<dbReference type="SUPFAM" id="SSF52172">
    <property type="entry name" value="CheY-like"/>
    <property type="match status" value="1"/>
</dbReference>
<dbReference type="Gene3D" id="3.30.565.10">
    <property type="entry name" value="Histidine kinase-like ATPase, C-terminal domain"/>
    <property type="match status" value="1"/>
</dbReference>
<gene>
    <name evidence="10" type="ORF">GCM10009107_53580</name>
</gene>
<keyword evidence="3 6" id="KW-0597">Phosphoprotein</keyword>
<dbReference type="InterPro" id="IPR001789">
    <property type="entry name" value="Sig_transdc_resp-reg_receiver"/>
</dbReference>
<evidence type="ECO:0000259" key="8">
    <source>
        <dbReference type="PROSITE" id="PS50109"/>
    </source>
</evidence>
<feature type="signal peptide" evidence="7">
    <location>
        <begin position="1"/>
        <end position="23"/>
    </location>
</feature>
<sequence>MRVCFRVLLWGWLWLLPAALAFAQLPSLSDQERNWIAQQGVVPVVVVDGNAPYYSRHADGTPVGFAIDMMDRIGERTGLRWAYRWVPSAQAAAQLLATGEVQMTPLAAPSPVREPFATFPGALLDAELVLVTRSDVTDVSEAQNFAGRRVAIVQAQVPGEMLTREFPGTRVLSFETTQQALQAVATGQADLCVAWLHEALYHIEANLLANLRVRREDRAGRSFLGPAVSRQQPLLDSIVRKALESISPAERAAAARRWLPVGSSALWVPGKVELSEAERNWVQRAGGVRIGFDREFAPFTSSSGLGRFEGLGADMFRLAAQKVGLRVIEQSGASFADTYERAARGELDVVVGMARTESRRALFDFVGPFSSSPTVLVMRSSDPRQWRTPDDIESGSLGLLREHFLLPQLRSRRPGLALAEFSSQAEMLAALDTGEVAAAIGNATVINRLIDARYTGRLRLTGVLPDADSELFFGVRKSRPELARLLEKGFEAITPGEAADIKRRWLLVSVQPGLTWVDVTSWAVPIALGGLLVICMMWLANRRLKLAHLAEREARADAERAIEAHRRAEALLNDVAAHVPGIVFRYVVRPDGSFAHRYTSPGTMRFMGVDQLDPTRSILREVIDRVREDHRAGALAAERASMRTGQPFKLTVAYLNPERGSRWVHAEAVQRTEPDGTRVWTGYVVDVSAERELQARLAREAESRNLLMASASHELRAPTHLLSLALQSVSDRGLDAQQAGALEIARQSAQTLTQLLNDVLDAARFSTDAIKLRPRSFDLQALLTEVAGAWRAAAGSKGLVFELHASPDLPRRVVLDPLRLKQLLTNLLSNACKYTAAGRVWLEASRAADGGLRFVVGDTGAGIDAKLRATLFEPYATAEREAGPTTPEGSTGLGLAICRQLCTLMGGRIELHSEAGRGTEVTLDIPWQDELAPASAGPRSGAVLVCDDDPVSRLMMTEMLCRLGFEAEGAADARDALARWRRGGVGAIVTDLDMPGLGGLELIREVRQAEQGREHPTVMVVCSGSELPELKSSGRTVHHDAYLLKPVQMDLLAQTLHDLGLMGA</sequence>
<evidence type="ECO:0000313" key="11">
    <source>
        <dbReference type="Proteomes" id="UP001500279"/>
    </source>
</evidence>
<organism evidence="10 11">
    <name type="scientific">Ideonella azotifigens</name>
    <dbReference type="NCBI Taxonomy" id="513160"/>
    <lineage>
        <taxon>Bacteria</taxon>
        <taxon>Pseudomonadati</taxon>
        <taxon>Pseudomonadota</taxon>
        <taxon>Betaproteobacteria</taxon>
        <taxon>Burkholderiales</taxon>
        <taxon>Sphaerotilaceae</taxon>
        <taxon>Ideonella</taxon>
    </lineage>
</organism>
<dbReference type="CDD" id="cd17546">
    <property type="entry name" value="REC_hyHK_CKI1_RcsC-like"/>
    <property type="match status" value="1"/>
</dbReference>
<keyword evidence="11" id="KW-1185">Reference proteome</keyword>
<dbReference type="SMART" id="SM00387">
    <property type="entry name" value="HATPase_c"/>
    <property type="match status" value="1"/>
</dbReference>
<dbReference type="SUPFAM" id="SSF53850">
    <property type="entry name" value="Periplasmic binding protein-like II"/>
    <property type="match status" value="2"/>
</dbReference>
<dbReference type="InterPro" id="IPR011006">
    <property type="entry name" value="CheY-like_superfamily"/>
</dbReference>
<accession>A0ABP3VRQ0</accession>
<dbReference type="Pfam" id="PF00072">
    <property type="entry name" value="Response_reg"/>
    <property type="match status" value="1"/>
</dbReference>
<evidence type="ECO:0000256" key="6">
    <source>
        <dbReference type="PROSITE-ProRule" id="PRU00169"/>
    </source>
</evidence>
<dbReference type="CDD" id="cd00082">
    <property type="entry name" value="HisKA"/>
    <property type="match status" value="1"/>
</dbReference>
<dbReference type="InterPro" id="IPR035965">
    <property type="entry name" value="PAS-like_dom_sf"/>
</dbReference>
<dbReference type="InterPro" id="IPR005467">
    <property type="entry name" value="His_kinase_dom"/>
</dbReference>
<dbReference type="PROSITE" id="PS50110">
    <property type="entry name" value="RESPONSE_REGULATORY"/>
    <property type="match status" value="1"/>
</dbReference>
<evidence type="ECO:0000256" key="5">
    <source>
        <dbReference type="ARBA" id="ARBA00022777"/>
    </source>
</evidence>
<feature type="modified residue" description="4-aspartylphosphate" evidence="6">
    <location>
        <position position="991"/>
    </location>
</feature>
<dbReference type="EMBL" id="BAAAEW010000042">
    <property type="protein sequence ID" value="GAA0765951.1"/>
    <property type="molecule type" value="Genomic_DNA"/>
</dbReference>
<keyword evidence="4" id="KW-0808">Transferase</keyword>
<evidence type="ECO:0000256" key="4">
    <source>
        <dbReference type="ARBA" id="ARBA00022679"/>
    </source>
</evidence>
<dbReference type="Gene3D" id="1.10.287.130">
    <property type="match status" value="1"/>
</dbReference>
<dbReference type="InterPro" id="IPR001638">
    <property type="entry name" value="Solute-binding_3/MltF_N"/>
</dbReference>
<reference evidence="11" key="1">
    <citation type="journal article" date="2019" name="Int. J. Syst. Evol. Microbiol.">
        <title>The Global Catalogue of Microorganisms (GCM) 10K type strain sequencing project: providing services to taxonomists for standard genome sequencing and annotation.</title>
        <authorList>
            <consortium name="The Broad Institute Genomics Platform"/>
            <consortium name="The Broad Institute Genome Sequencing Center for Infectious Disease"/>
            <person name="Wu L."/>
            <person name="Ma J."/>
        </authorList>
    </citation>
    <scope>NUCLEOTIDE SEQUENCE [LARGE SCALE GENOMIC DNA]</scope>
    <source>
        <strain evidence="11">JCM 15503</strain>
    </source>
</reference>
<evidence type="ECO:0000256" key="1">
    <source>
        <dbReference type="ARBA" id="ARBA00000085"/>
    </source>
</evidence>
<dbReference type="SMART" id="SM00062">
    <property type="entry name" value="PBPb"/>
    <property type="match status" value="2"/>
</dbReference>
<dbReference type="SUPFAM" id="SSF55785">
    <property type="entry name" value="PYP-like sensor domain (PAS domain)"/>
    <property type="match status" value="1"/>
</dbReference>
<dbReference type="InterPro" id="IPR004358">
    <property type="entry name" value="Sig_transdc_His_kin-like_C"/>
</dbReference>
<evidence type="ECO:0000313" key="10">
    <source>
        <dbReference type="EMBL" id="GAA0765951.1"/>
    </source>
</evidence>
<dbReference type="Gene3D" id="3.30.450.20">
    <property type="entry name" value="PAS domain"/>
    <property type="match status" value="1"/>
</dbReference>
<keyword evidence="7" id="KW-0732">Signal</keyword>
<evidence type="ECO:0000256" key="3">
    <source>
        <dbReference type="ARBA" id="ARBA00022553"/>
    </source>
</evidence>
<dbReference type="Gene3D" id="3.40.190.10">
    <property type="entry name" value="Periplasmic binding protein-like II"/>
    <property type="match status" value="4"/>
</dbReference>
<dbReference type="SMART" id="SM00448">
    <property type="entry name" value="REC"/>
    <property type="match status" value="1"/>
</dbReference>
<dbReference type="Pfam" id="PF02518">
    <property type="entry name" value="HATPase_c"/>
    <property type="match status" value="1"/>
</dbReference>
<dbReference type="PROSITE" id="PS50109">
    <property type="entry name" value="HIS_KIN"/>
    <property type="match status" value="1"/>
</dbReference>
<dbReference type="InterPro" id="IPR036890">
    <property type="entry name" value="HATPase_C_sf"/>
</dbReference>
<dbReference type="RefSeq" id="WP_231010917.1">
    <property type="nucleotide sequence ID" value="NZ_BAAAEW010000042.1"/>
</dbReference>
<dbReference type="EC" id="2.7.13.3" evidence="2"/>
<dbReference type="Pfam" id="PF00497">
    <property type="entry name" value="SBP_bac_3"/>
    <property type="match status" value="2"/>
</dbReference>
<dbReference type="PANTHER" id="PTHR43047">
    <property type="entry name" value="TWO-COMPONENT HISTIDINE PROTEIN KINASE"/>
    <property type="match status" value="1"/>
</dbReference>
<dbReference type="Gene3D" id="3.40.50.2300">
    <property type="match status" value="1"/>
</dbReference>
<feature type="domain" description="Response regulatory" evidence="9">
    <location>
        <begin position="942"/>
        <end position="1060"/>
    </location>
</feature>